<dbReference type="PROSITE" id="PS00600">
    <property type="entry name" value="AA_TRANSFER_CLASS_3"/>
    <property type="match status" value="1"/>
</dbReference>
<dbReference type="RefSeq" id="WP_338202948.1">
    <property type="nucleotide sequence ID" value="NZ_JAEKNR010000154.1"/>
</dbReference>
<dbReference type="InterPro" id="IPR015421">
    <property type="entry name" value="PyrdxlP-dep_Trfase_major"/>
</dbReference>
<comment type="caution">
    <text evidence="9">The sequence shown here is derived from an EMBL/GenBank/DDBJ whole genome shotgun (WGS) entry which is preliminary data.</text>
</comment>
<dbReference type="CDD" id="cd00610">
    <property type="entry name" value="OAT_like"/>
    <property type="match status" value="1"/>
</dbReference>
<comment type="catalytic activity">
    <reaction evidence="1 8">
        <text>(S)-4-amino-5-oxopentanoate = 5-aminolevulinate</text>
        <dbReference type="Rhea" id="RHEA:14265"/>
        <dbReference type="ChEBI" id="CHEBI:57501"/>
        <dbReference type="ChEBI" id="CHEBI:356416"/>
        <dbReference type="EC" id="5.4.3.8"/>
    </reaction>
</comment>
<comment type="similarity">
    <text evidence="4 8">Belongs to the class-III pyridoxal-phosphate-dependent aminotransferase family. HemL subfamily.</text>
</comment>
<evidence type="ECO:0000256" key="1">
    <source>
        <dbReference type="ARBA" id="ARBA00001579"/>
    </source>
</evidence>
<evidence type="ECO:0000256" key="6">
    <source>
        <dbReference type="ARBA" id="ARBA00023235"/>
    </source>
</evidence>
<comment type="cofactor">
    <cofactor evidence="2 8">
        <name>pyridoxal 5'-phosphate</name>
        <dbReference type="ChEBI" id="CHEBI:597326"/>
    </cofactor>
</comment>
<protein>
    <recommendedName>
        <fullName evidence="8">Glutamate-1-semialdehyde 2,1-aminomutase</fullName>
        <shortName evidence="8">GSA</shortName>
        <ecNumber evidence="8">5.4.3.8</ecNumber>
    </recommendedName>
    <alternativeName>
        <fullName evidence="8">Glutamate-1-semialdehyde aminotransferase</fullName>
        <shortName evidence="8">GSA-AT</shortName>
    </alternativeName>
</protein>
<dbReference type="InterPro" id="IPR015424">
    <property type="entry name" value="PyrdxlP-dep_Trfase"/>
</dbReference>
<comment type="pathway">
    <text evidence="3">Porphyrin-containing compound metabolism; protoporphyrin-IX biosynthesis; 5-aminolevulinate from L-glutamyl-tRNA(Glu): step 2/2.</text>
</comment>
<dbReference type="Proteomes" id="UP000612893">
    <property type="component" value="Unassembled WGS sequence"/>
</dbReference>
<name>A0A934K2T2_9BACT</name>
<evidence type="ECO:0000256" key="8">
    <source>
        <dbReference type="HAMAP-Rule" id="MF_00375"/>
    </source>
</evidence>
<dbReference type="GO" id="GO:0042286">
    <property type="term" value="F:glutamate-1-semialdehyde 2,1-aminomutase activity"/>
    <property type="evidence" value="ECO:0007669"/>
    <property type="project" value="UniProtKB-UniRule"/>
</dbReference>
<evidence type="ECO:0000313" key="9">
    <source>
        <dbReference type="EMBL" id="MBJ7599457.1"/>
    </source>
</evidence>
<dbReference type="InterPro" id="IPR005814">
    <property type="entry name" value="Aminotrans_3"/>
</dbReference>
<dbReference type="HAMAP" id="MF_00375">
    <property type="entry name" value="HemL_aminotrans_3"/>
    <property type="match status" value="1"/>
</dbReference>
<keyword evidence="6 8" id="KW-0413">Isomerase</keyword>
<dbReference type="Gene3D" id="3.40.640.10">
    <property type="entry name" value="Type I PLP-dependent aspartate aminotransferase-like (Major domain)"/>
    <property type="match status" value="1"/>
</dbReference>
<dbReference type="GO" id="GO:0008483">
    <property type="term" value="F:transaminase activity"/>
    <property type="evidence" value="ECO:0007669"/>
    <property type="project" value="UniProtKB-ARBA"/>
</dbReference>
<sequence>MSALSQDVLRLEAAGLFPGGVNSPVRAYREVGGEPPIMERGLGSHTWDAEGNQYVDWVGAFGPLILGHAHAAVVAAIQRAAAEGGPFGATTEAEIRLGRLISEAMPTVERLRFVNSGTEAAMSALRVARAATGRDLVLKFAGGYHGHSDALLARAGSGVATLGLPGSAGVPGPVAATTLLARYNDLESVSAQLDAHPEQVAAIIVEPVAANSGVVPPAPGFLEGLRSLADSAGALLVLDEVITGFRVARGGAQEIYGIRPDLTLLGKVIGGGLPVGAYGGRADLMDLVAPAGPVYQAGTLSGHPLVMAAGEATLNQLRPEVYERLEALGAALESGLGGVGTVARVGSLLTVFTSGKEEFAALHRRLRDHGVLVPPSQYEAWFVSAAHSDEDVERTLAAARG</sequence>
<evidence type="ECO:0000256" key="2">
    <source>
        <dbReference type="ARBA" id="ARBA00001933"/>
    </source>
</evidence>
<dbReference type="FunFam" id="3.40.640.10:FF:000021">
    <property type="entry name" value="Glutamate-1-semialdehyde 2,1-aminomutase"/>
    <property type="match status" value="1"/>
</dbReference>
<evidence type="ECO:0000256" key="4">
    <source>
        <dbReference type="ARBA" id="ARBA00008981"/>
    </source>
</evidence>
<gene>
    <name evidence="8" type="primary">hemL</name>
    <name evidence="9" type="ORF">JF922_15440</name>
</gene>
<keyword evidence="5 8" id="KW-0663">Pyridoxal phosphate</keyword>
<dbReference type="PANTHER" id="PTHR43713">
    <property type="entry name" value="GLUTAMATE-1-SEMIALDEHYDE 2,1-AMINOMUTASE"/>
    <property type="match status" value="1"/>
</dbReference>
<dbReference type="InterPro" id="IPR004639">
    <property type="entry name" value="4pyrrol_synth_GluAld_NH2Trfase"/>
</dbReference>
<dbReference type="Gene3D" id="3.90.1150.10">
    <property type="entry name" value="Aspartate Aminotransferase, domain 1"/>
    <property type="match status" value="1"/>
</dbReference>
<dbReference type="InterPro" id="IPR049704">
    <property type="entry name" value="Aminotrans_3_PPA_site"/>
</dbReference>
<evidence type="ECO:0000256" key="3">
    <source>
        <dbReference type="ARBA" id="ARBA00004819"/>
    </source>
</evidence>
<dbReference type="GO" id="GO:0006782">
    <property type="term" value="P:protoporphyrinogen IX biosynthetic process"/>
    <property type="evidence" value="ECO:0007669"/>
    <property type="project" value="UniProtKB-UniRule"/>
</dbReference>
<dbReference type="EMBL" id="JAEKNR010000154">
    <property type="protein sequence ID" value="MBJ7599457.1"/>
    <property type="molecule type" value="Genomic_DNA"/>
</dbReference>
<keyword evidence="7 8" id="KW-0627">Porphyrin biosynthesis</keyword>
<dbReference type="PANTHER" id="PTHR43713:SF3">
    <property type="entry name" value="GLUTAMATE-1-SEMIALDEHYDE 2,1-AMINOMUTASE 1, CHLOROPLASTIC-RELATED"/>
    <property type="match status" value="1"/>
</dbReference>
<dbReference type="SUPFAM" id="SSF53383">
    <property type="entry name" value="PLP-dependent transferases"/>
    <property type="match status" value="1"/>
</dbReference>
<evidence type="ECO:0000256" key="7">
    <source>
        <dbReference type="ARBA" id="ARBA00023244"/>
    </source>
</evidence>
<dbReference type="InterPro" id="IPR015422">
    <property type="entry name" value="PyrdxlP-dep_Trfase_small"/>
</dbReference>
<dbReference type="EC" id="5.4.3.8" evidence="8"/>
<evidence type="ECO:0000313" key="10">
    <source>
        <dbReference type="Proteomes" id="UP000612893"/>
    </source>
</evidence>
<reference evidence="9" key="1">
    <citation type="submission" date="2020-10" db="EMBL/GenBank/DDBJ databases">
        <title>Ca. Dormibacterota MAGs.</title>
        <authorList>
            <person name="Montgomery K."/>
        </authorList>
    </citation>
    <scope>NUCLEOTIDE SEQUENCE [LARGE SCALE GENOMIC DNA]</scope>
    <source>
        <strain evidence="9">SC8812_S17_10</strain>
    </source>
</reference>
<comment type="subcellular location">
    <subcellularLocation>
        <location evidence="8">Cytoplasm</location>
    </subcellularLocation>
</comment>
<proteinExistence type="inferred from homology"/>
<keyword evidence="8" id="KW-0963">Cytoplasm</keyword>
<comment type="subunit">
    <text evidence="8">Homodimer.</text>
</comment>
<evidence type="ECO:0000256" key="5">
    <source>
        <dbReference type="ARBA" id="ARBA00022898"/>
    </source>
</evidence>
<feature type="modified residue" description="N6-(pyridoxal phosphate)lysine" evidence="8">
    <location>
        <position position="267"/>
    </location>
</feature>
<dbReference type="AlphaFoldDB" id="A0A934K2T2"/>
<dbReference type="Pfam" id="PF00202">
    <property type="entry name" value="Aminotran_3"/>
    <property type="match status" value="1"/>
</dbReference>
<accession>A0A934K2T2</accession>
<dbReference type="GO" id="GO:0005737">
    <property type="term" value="C:cytoplasm"/>
    <property type="evidence" value="ECO:0007669"/>
    <property type="project" value="UniProtKB-SubCell"/>
</dbReference>
<organism evidence="9 10">
    <name type="scientific">Candidatus Nephthysia bennettiae</name>
    <dbReference type="NCBI Taxonomy" id="3127016"/>
    <lineage>
        <taxon>Bacteria</taxon>
        <taxon>Bacillati</taxon>
        <taxon>Candidatus Dormiibacterota</taxon>
        <taxon>Candidatus Dormibacteria</taxon>
        <taxon>Candidatus Dormibacterales</taxon>
        <taxon>Candidatus Dormibacteraceae</taxon>
        <taxon>Candidatus Nephthysia</taxon>
    </lineage>
</organism>
<dbReference type="NCBIfam" id="NF000818">
    <property type="entry name" value="PRK00062.1"/>
    <property type="match status" value="1"/>
</dbReference>
<keyword evidence="10" id="KW-1185">Reference proteome</keyword>